<keyword evidence="1" id="KW-0479">Metal-binding</keyword>
<dbReference type="InterPro" id="IPR017850">
    <property type="entry name" value="Alkaline_phosphatase_core_sf"/>
</dbReference>
<proteinExistence type="predicted"/>
<evidence type="ECO:0000256" key="2">
    <source>
        <dbReference type="ARBA" id="ARBA00022801"/>
    </source>
</evidence>
<evidence type="ECO:0000259" key="3">
    <source>
        <dbReference type="Pfam" id="PF00884"/>
    </source>
</evidence>
<keyword evidence="2" id="KW-0378">Hydrolase</keyword>
<dbReference type="Gene3D" id="3.40.720.10">
    <property type="entry name" value="Alkaline Phosphatase, subunit A"/>
    <property type="match status" value="1"/>
</dbReference>
<feature type="domain" description="Sulfatase N-terminal" evidence="3">
    <location>
        <begin position="2"/>
        <end position="165"/>
    </location>
</feature>
<sequence length="262" mass="30123">WCLHLSYIKPHWPYMTPAPYAGMYGPEDALPVVREESEKEDPHPVYGEFQKLKISQAMSREEVRNSVLPAYMGMIKQIDDEIGRLVAFLVEQGRMDDTMIAFTSDHGDYLGDHWMGEKDLFHEPSVHIPFILYDPSTDADKTRGTVSDELIEAIDLAPTILEAVGGYPQPHIMDGRALQPLLHGNTPDDWRTYVISEYDYAFVDARINLNKPPRECWLRMVFDGRYKYVLSDGYRPMLFDLETDPNEFNDLGADPAFQVERT</sequence>
<dbReference type="PANTHER" id="PTHR45953:SF1">
    <property type="entry name" value="IDURONATE 2-SULFATASE"/>
    <property type="match status" value="1"/>
</dbReference>
<dbReference type="GO" id="GO:0008484">
    <property type="term" value="F:sulfuric ester hydrolase activity"/>
    <property type="evidence" value="ECO:0007669"/>
    <property type="project" value="TreeGrafter"/>
</dbReference>
<dbReference type="GO" id="GO:0005737">
    <property type="term" value="C:cytoplasm"/>
    <property type="evidence" value="ECO:0007669"/>
    <property type="project" value="TreeGrafter"/>
</dbReference>
<protein>
    <recommendedName>
        <fullName evidence="3">Sulfatase N-terminal domain-containing protein</fullName>
    </recommendedName>
</protein>
<feature type="non-terminal residue" evidence="4">
    <location>
        <position position="262"/>
    </location>
</feature>
<dbReference type="EMBL" id="UINC01177206">
    <property type="protein sequence ID" value="SVD84719.1"/>
    <property type="molecule type" value="Genomic_DNA"/>
</dbReference>
<accession>A0A382YP18</accession>
<gene>
    <name evidence="4" type="ORF">METZ01_LOCUS437573</name>
</gene>
<evidence type="ECO:0000256" key="1">
    <source>
        <dbReference type="ARBA" id="ARBA00022723"/>
    </source>
</evidence>
<organism evidence="4">
    <name type="scientific">marine metagenome</name>
    <dbReference type="NCBI Taxonomy" id="408172"/>
    <lineage>
        <taxon>unclassified sequences</taxon>
        <taxon>metagenomes</taxon>
        <taxon>ecological metagenomes</taxon>
    </lineage>
</organism>
<name>A0A382YP18_9ZZZZ</name>
<dbReference type="AlphaFoldDB" id="A0A382YP18"/>
<reference evidence="4" key="1">
    <citation type="submission" date="2018-05" db="EMBL/GenBank/DDBJ databases">
        <authorList>
            <person name="Lanie J.A."/>
            <person name="Ng W.-L."/>
            <person name="Kazmierczak K.M."/>
            <person name="Andrzejewski T.M."/>
            <person name="Davidsen T.M."/>
            <person name="Wayne K.J."/>
            <person name="Tettelin H."/>
            <person name="Glass J.I."/>
            <person name="Rusch D."/>
            <person name="Podicherti R."/>
            <person name="Tsui H.-C.T."/>
            <person name="Winkler M.E."/>
        </authorList>
    </citation>
    <scope>NUCLEOTIDE SEQUENCE</scope>
</reference>
<evidence type="ECO:0000313" key="4">
    <source>
        <dbReference type="EMBL" id="SVD84719.1"/>
    </source>
</evidence>
<dbReference type="GO" id="GO:0046872">
    <property type="term" value="F:metal ion binding"/>
    <property type="evidence" value="ECO:0007669"/>
    <property type="project" value="UniProtKB-KW"/>
</dbReference>
<dbReference type="PANTHER" id="PTHR45953">
    <property type="entry name" value="IDURONATE 2-SULFATASE"/>
    <property type="match status" value="1"/>
</dbReference>
<dbReference type="Pfam" id="PF00884">
    <property type="entry name" value="Sulfatase"/>
    <property type="match status" value="1"/>
</dbReference>
<dbReference type="SUPFAM" id="SSF53649">
    <property type="entry name" value="Alkaline phosphatase-like"/>
    <property type="match status" value="1"/>
</dbReference>
<feature type="non-terminal residue" evidence="4">
    <location>
        <position position="1"/>
    </location>
</feature>
<dbReference type="InterPro" id="IPR000917">
    <property type="entry name" value="Sulfatase_N"/>
</dbReference>